<dbReference type="PROSITE" id="PS51194">
    <property type="entry name" value="HELICASE_CTER"/>
    <property type="match status" value="1"/>
</dbReference>
<protein>
    <submittedName>
        <fullName evidence="2">Protein containing DNA/RNA helicase</fullName>
    </submittedName>
</protein>
<evidence type="ECO:0000259" key="1">
    <source>
        <dbReference type="PROSITE" id="PS51194"/>
    </source>
</evidence>
<feature type="domain" description="Helicase C-terminal" evidence="1">
    <location>
        <begin position="1"/>
        <end position="107"/>
    </location>
</feature>
<sequence>FLDVMQSGRDSGYYQAVTATSIVGHGVDLDSLNMMVFRGMPHSISEYIQAMSRVGRNDGVPALVVNVYNPNRERDSSHFEAHQKYLELRELLLRNIPTTRFSRQALEKTLPGLLLHHV</sequence>
<dbReference type="CDD" id="cd18785">
    <property type="entry name" value="SF2_C"/>
    <property type="match status" value="1"/>
</dbReference>
<evidence type="ECO:0000313" key="2">
    <source>
        <dbReference type="EMBL" id="EQD32295.1"/>
    </source>
</evidence>
<proteinExistence type="predicted"/>
<accession>T0ZR38</accession>
<keyword evidence="2" id="KW-0067">ATP-binding</keyword>
<keyword evidence="2" id="KW-0378">Hydrolase</keyword>
<dbReference type="GO" id="GO:0004386">
    <property type="term" value="F:helicase activity"/>
    <property type="evidence" value="ECO:0007669"/>
    <property type="project" value="UniProtKB-KW"/>
</dbReference>
<reference evidence="2" key="2">
    <citation type="journal article" date="2014" name="ISME J.">
        <title>Microbial stratification in low pH oxic and suboxic macroscopic growths along an acid mine drainage.</title>
        <authorList>
            <person name="Mendez-Garcia C."/>
            <person name="Mesa V."/>
            <person name="Sprenger R.R."/>
            <person name="Richter M."/>
            <person name="Diez M.S."/>
            <person name="Solano J."/>
            <person name="Bargiela R."/>
            <person name="Golyshina O.V."/>
            <person name="Manteca A."/>
            <person name="Ramos J.L."/>
            <person name="Gallego J.R."/>
            <person name="Llorente I."/>
            <person name="Martins Dos Santos V.A."/>
            <person name="Jensen O.N."/>
            <person name="Pelaez A.I."/>
            <person name="Sanchez J."/>
            <person name="Ferrer M."/>
        </authorList>
    </citation>
    <scope>NUCLEOTIDE SEQUENCE</scope>
</reference>
<reference evidence="2" key="1">
    <citation type="submission" date="2013-08" db="EMBL/GenBank/DDBJ databases">
        <authorList>
            <person name="Mendez C."/>
            <person name="Richter M."/>
            <person name="Ferrer M."/>
            <person name="Sanchez J."/>
        </authorList>
    </citation>
    <scope>NUCLEOTIDE SEQUENCE</scope>
</reference>
<dbReference type="EMBL" id="AUZY01011874">
    <property type="protein sequence ID" value="EQD32295.1"/>
    <property type="molecule type" value="Genomic_DNA"/>
</dbReference>
<dbReference type="SUPFAM" id="SSF52540">
    <property type="entry name" value="P-loop containing nucleoside triphosphate hydrolases"/>
    <property type="match status" value="1"/>
</dbReference>
<gene>
    <name evidence="2" type="ORF">B1B_17747</name>
</gene>
<comment type="caution">
    <text evidence="2">The sequence shown here is derived from an EMBL/GenBank/DDBJ whole genome shotgun (WGS) entry which is preliminary data.</text>
</comment>
<feature type="non-terminal residue" evidence="2">
    <location>
        <position position="118"/>
    </location>
</feature>
<dbReference type="InterPro" id="IPR027417">
    <property type="entry name" value="P-loop_NTPase"/>
</dbReference>
<dbReference type="AlphaFoldDB" id="T0ZR38"/>
<dbReference type="Gene3D" id="3.40.50.300">
    <property type="entry name" value="P-loop containing nucleotide triphosphate hydrolases"/>
    <property type="match status" value="1"/>
</dbReference>
<name>T0ZR38_9ZZZZ</name>
<feature type="non-terminal residue" evidence="2">
    <location>
        <position position="1"/>
    </location>
</feature>
<keyword evidence="2" id="KW-0347">Helicase</keyword>
<keyword evidence="2" id="KW-0547">Nucleotide-binding</keyword>
<dbReference type="InterPro" id="IPR001650">
    <property type="entry name" value="Helicase_C-like"/>
</dbReference>
<organism evidence="2">
    <name type="scientific">mine drainage metagenome</name>
    <dbReference type="NCBI Taxonomy" id="410659"/>
    <lineage>
        <taxon>unclassified sequences</taxon>
        <taxon>metagenomes</taxon>
        <taxon>ecological metagenomes</taxon>
    </lineage>
</organism>
<dbReference type="Pfam" id="PF00271">
    <property type="entry name" value="Helicase_C"/>
    <property type="match status" value="1"/>
</dbReference>